<dbReference type="Proteomes" id="UP001175228">
    <property type="component" value="Unassembled WGS sequence"/>
</dbReference>
<evidence type="ECO:0000256" key="4">
    <source>
        <dbReference type="ARBA" id="ARBA00022927"/>
    </source>
</evidence>
<comment type="similarity">
    <text evidence="2">Belongs to the adaptor complexes large subunit family.</text>
</comment>
<dbReference type="InterPro" id="IPR002553">
    <property type="entry name" value="Clathrin/coatomer_adapt-like_N"/>
</dbReference>
<accession>A0AA39Q2W0</accession>
<dbReference type="GO" id="GO:0006886">
    <property type="term" value="P:intracellular protein transport"/>
    <property type="evidence" value="ECO:0007669"/>
    <property type="project" value="InterPro"/>
</dbReference>
<comment type="subcellular location">
    <subcellularLocation>
        <location evidence="1">Endomembrane system</location>
    </subcellularLocation>
</comment>
<dbReference type="EMBL" id="JAUEPU010000018">
    <property type="protein sequence ID" value="KAK0495232.1"/>
    <property type="molecule type" value="Genomic_DNA"/>
</dbReference>
<reference evidence="8" key="1">
    <citation type="submission" date="2023-06" db="EMBL/GenBank/DDBJ databases">
        <authorList>
            <consortium name="Lawrence Berkeley National Laboratory"/>
            <person name="Ahrendt S."/>
            <person name="Sahu N."/>
            <person name="Indic B."/>
            <person name="Wong-Bajracharya J."/>
            <person name="Merenyi Z."/>
            <person name="Ke H.-M."/>
            <person name="Monk M."/>
            <person name="Kocsube S."/>
            <person name="Drula E."/>
            <person name="Lipzen A."/>
            <person name="Balint B."/>
            <person name="Henrissat B."/>
            <person name="Andreopoulos B."/>
            <person name="Martin F.M."/>
            <person name="Harder C.B."/>
            <person name="Rigling D."/>
            <person name="Ford K.L."/>
            <person name="Foster G.D."/>
            <person name="Pangilinan J."/>
            <person name="Papanicolaou A."/>
            <person name="Barry K."/>
            <person name="LaButti K."/>
            <person name="Viragh M."/>
            <person name="Koriabine M."/>
            <person name="Yan M."/>
            <person name="Riley R."/>
            <person name="Champramary S."/>
            <person name="Plett K.L."/>
            <person name="Tsai I.J."/>
            <person name="Slot J."/>
            <person name="Sipos G."/>
            <person name="Plett J."/>
            <person name="Nagy L.G."/>
            <person name="Grigoriev I.V."/>
        </authorList>
    </citation>
    <scope>NUCLEOTIDE SEQUENCE</scope>
    <source>
        <strain evidence="8">HWK02</strain>
    </source>
</reference>
<sequence>MPYALYTRPFLVLNSPPALIYIYYTMPERPPNWLIGTAAGVALTPVLAPAALGIVGFSAAGPVAGTLAAAIQSGIGNVAAGSAFAFSGAVGWAAGWAAGWFGGDGPGDGSNDGPEDGPDGEPDPTLICKQLDSGSDKEKLDAMEWLVALIFKGHDVSEYFSHVIKNVTSQIFEIRKLVYIYLVKYAEQEPVLSLPFIKTFQRDLNGSDPFIRAKALRVLRELSGKRGGRRGRRE</sequence>
<keyword evidence="5" id="KW-0472">Membrane</keyword>
<evidence type="ECO:0000256" key="6">
    <source>
        <dbReference type="SAM" id="MobiDB-lite"/>
    </source>
</evidence>
<evidence type="ECO:0000256" key="3">
    <source>
        <dbReference type="ARBA" id="ARBA00022448"/>
    </source>
</evidence>
<dbReference type="GO" id="GO:0030117">
    <property type="term" value="C:membrane coat"/>
    <property type="evidence" value="ECO:0007669"/>
    <property type="project" value="InterPro"/>
</dbReference>
<gene>
    <name evidence="8" type="ORF">EDD18DRAFT_1171375</name>
</gene>
<dbReference type="InterPro" id="IPR026739">
    <property type="entry name" value="AP_beta"/>
</dbReference>
<dbReference type="AlphaFoldDB" id="A0AA39Q2W0"/>
<feature type="region of interest" description="Disordered" evidence="6">
    <location>
        <begin position="105"/>
        <end position="124"/>
    </location>
</feature>
<dbReference type="Gene3D" id="1.25.10.10">
    <property type="entry name" value="Leucine-rich Repeat Variant"/>
    <property type="match status" value="1"/>
</dbReference>
<protein>
    <submittedName>
        <fullName evidence="8">Adaptin N terminal region-domain-containing protein</fullName>
    </submittedName>
</protein>
<dbReference type="Pfam" id="PF01602">
    <property type="entry name" value="Adaptin_N"/>
    <property type="match status" value="1"/>
</dbReference>
<dbReference type="SUPFAM" id="SSF48371">
    <property type="entry name" value="ARM repeat"/>
    <property type="match status" value="1"/>
</dbReference>
<comment type="caution">
    <text evidence="8">The sequence shown here is derived from an EMBL/GenBank/DDBJ whole genome shotgun (WGS) entry which is preliminary data.</text>
</comment>
<keyword evidence="3" id="KW-0813">Transport</keyword>
<dbReference type="InterPro" id="IPR011989">
    <property type="entry name" value="ARM-like"/>
</dbReference>
<evidence type="ECO:0000313" key="8">
    <source>
        <dbReference type="EMBL" id="KAK0495232.1"/>
    </source>
</evidence>
<evidence type="ECO:0000256" key="1">
    <source>
        <dbReference type="ARBA" id="ARBA00004308"/>
    </source>
</evidence>
<dbReference type="Gene3D" id="6.10.110.10">
    <property type="match status" value="1"/>
</dbReference>
<keyword evidence="9" id="KW-1185">Reference proteome</keyword>
<evidence type="ECO:0000256" key="5">
    <source>
        <dbReference type="ARBA" id="ARBA00023136"/>
    </source>
</evidence>
<organism evidence="8 9">
    <name type="scientific">Armillaria luteobubalina</name>
    <dbReference type="NCBI Taxonomy" id="153913"/>
    <lineage>
        <taxon>Eukaryota</taxon>
        <taxon>Fungi</taxon>
        <taxon>Dikarya</taxon>
        <taxon>Basidiomycota</taxon>
        <taxon>Agaricomycotina</taxon>
        <taxon>Agaricomycetes</taxon>
        <taxon>Agaricomycetidae</taxon>
        <taxon>Agaricales</taxon>
        <taxon>Marasmiineae</taxon>
        <taxon>Physalacriaceae</taxon>
        <taxon>Armillaria</taxon>
    </lineage>
</organism>
<keyword evidence="4" id="KW-0653">Protein transport</keyword>
<evidence type="ECO:0000259" key="7">
    <source>
        <dbReference type="Pfam" id="PF01602"/>
    </source>
</evidence>
<evidence type="ECO:0000256" key="2">
    <source>
        <dbReference type="ARBA" id="ARBA00006613"/>
    </source>
</evidence>
<evidence type="ECO:0000313" key="9">
    <source>
        <dbReference type="Proteomes" id="UP001175228"/>
    </source>
</evidence>
<proteinExistence type="inferred from homology"/>
<dbReference type="InterPro" id="IPR038213">
    <property type="entry name" value="IFI6/IFI27-like_sf"/>
</dbReference>
<name>A0AA39Q2W0_9AGAR</name>
<dbReference type="PANTHER" id="PTHR11134">
    <property type="entry name" value="ADAPTOR COMPLEX SUBUNIT BETA FAMILY MEMBER"/>
    <property type="match status" value="1"/>
</dbReference>
<feature type="domain" description="Clathrin/coatomer adaptor adaptin-like N-terminal" evidence="7">
    <location>
        <begin position="131"/>
        <end position="221"/>
    </location>
</feature>
<dbReference type="InterPro" id="IPR016024">
    <property type="entry name" value="ARM-type_fold"/>
</dbReference>
<feature type="compositionally biased region" description="Acidic residues" evidence="6">
    <location>
        <begin position="113"/>
        <end position="122"/>
    </location>
</feature>
<dbReference type="GO" id="GO:0012505">
    <property type="term" value="C:endomembrane system"/>
    <property type="evidence" value="ECO:0007669"/>
    <property type="project" value="UniProtKB-SubCell"/>
</dbReference>
<dbReference type="GO" id="GO:0016192">
    <property type="term" value="P:vesicle-mediated transport"/>
    <property type="evidence" value="ECO:0007669"/>
    <property type="project" value="InterPro"/>
</dbReference>